<keyword evidence="4 6" id="KW-1133">Transmembrane helix</keyword>
<evidence type="ECO:0000256" key="1">
    <source>
        <dbReference type="ARBA" id="ARBA00004141"/>
    </source>
</evidence>
<name>A0A9E5JSH7_9MICO</name>
<feature type="transmembrane region" description="Helical" evidence="6">
    <location>
        <begin position="42"/>
        <end position="63"/>
    </location>
</feature>
<dbReference type="GO" id="GO:0005886">
    <property type="term" value="C:plasma membrane"/>
    <property type="evidence" value="ECO:0007669"/>
    <property type="project" value="UniProtKB-SubCell"/>
</dbReference>
<gene>
    <name evidence="7" type="ORF">FK219_012900</name>
</gene>
<comment type="subcellular location">
    <subcellularLocation>
        <location evidence="6">Cell membrane</location>
        <topology evidence="6">Multi-pass membrane protein</topology>
    </subcellularLocation>
    <subcellularLocation>
        <location evidence="1">Membrane</location>
        <topology evidence="1">Multi-pass membrane protein</topology>
    </subcellularLocation>
</comment>
<feature type="transmembrane region" description="Helical" evidence="6">
    <location>
        <begin position="97"/>
        <end position="115"/>
    </location>
</feature>
<feature type="transmembrane region" description="Helical" evidence="6">
    <location>
        <begin position="135"/>
        <end position="164"/>
    </location>
</feature>
<feature type="transmembrane region" description="Helical" evidence="6">
    <location>
        <begin position="228"/>
        <end position="247"/>
    </location>
</feature>
<dbReference type="Pfam" id="PF01925">
    <property type="entry name" value="TauE"/>
    <property type="match status" value="2"/>
</dbReference>
<evidence type="ECO:0000256" key="4">
    <source>
        <dbReference type="ARBA" id="ARBA00022989"/>
    </source>
</evidence>
<comment type="caution">
    <text evidence="7">The sequence shown here is derived from an EMBL/GenBank/DDBJ whole genome shotgun (WGS) entry which is preliminary data.</text>
</comment>
<keyword evidence="5 6" id="KW-0472">Membrane</keyword>
<dbReference type="EMBL" id="VIKT02000036">
    <property type="protein sequence ID" value="NHF64121.1"/>
    <property type="molecule type" value="Genomic_DNA"/>
</dbReference>
<feature type="transmembrane region" description="Helical" evidence="6">
    <location>
        <begin position="69"/>
        <end position="90"/>
    </location>
</feature>
<evidence type="ECO:0000313" key="7">
    <source>
        <dbReference type="EMBL" id="NHF64121.1"/>
    </source>
</evidence>
<dbReference type="Proteomes" id="UP000818266">
    <property type="component" value="Unassembled WGS sequence"/>
</dbReference>
<organism evidence="7 8">
    <name type="scientific">Microcella pacifica</name>
    <dbReference type="NCBI Taxonomy" id="2591847"/>
    <lineage>
        <taxon>Bacteria</taxon>
        <taxon>Bacillati</taxon>
        <taxon>Actinomycetota</taxon>
        <taxon>Actinomycetes</taxon>
        <taxon>Micrococcales</taxon>
        <taxon>Microbacteriaceae</taxon>
        <taxon>Microcella</taxon>
    </lineage>
</organism>
<keyword evidence="6" id="KW-1003">Cell membrane</keyword>
<reference evidence="7 8" key="1">
    <citation type="submission" date="2020-03" db="EMBL/GenBank/DDBJ databases">
        <title>Chryseoglobus sp. isolated from a deep-sea seamount.</title>
        <authorList>
            <person name="Zhang D.-C."/>
        </authorList>
    </citation>
    <scope>NUCLEOTIDE SEQUENCE [LARGE SCALE GENOMIC DNA]</scope>
    <source>
        <strain evidence="7 8">KN1116</strain>
    </source>
</reference>
<dbReference type="RefSeq" id="WP_165638150.1">
    <property type="nucleotide sequence ID" value="NZ_VIKT02000036.1"/>
</dbReference>
<dbReference type="AlphaFoldDB" id="A0A9E5JSH7"/>
<evidence type="ECO:0000256" key="6">
    <source>
        <dbReference type="RuleBase" id="RU363041"/>
    </source>
</evidence>
<evidence type="ECO:0000256" key="5">
    <source>
        <dbReference type="ARBA" id="ARBA00023136"/>
    </source>
</evidence>
<feature type="transmembrane region" description="Helical" evidence="6">
    <location>
        <begin position="12"/>
        <end position="35"/>
    </location>
</feature>
<dbReference type="PANTHER" id="PTHR43701">
    <property type="entry name" value="MEMBRANE TRANSPORTER PROTEIN MJ0441-RELATED"/>
    <property type="match status" value="1"/>
</dbReference>
<keyword evidence="3 6" id="KW-0812">Transmembrane</keyword>
<sequence>MILPLLATGAMGGVLAGMFGVGGGIIMVPLLMLWARMDQRQAAATSLVAIVPTAVAGATTYGIAGEIDLVAAALVGAGAFAGAPLGAYLLRALPLAWLRWAFIVGMLIAAARLILVEPERGSDIDLSVLISLGLLLLGIVMGVAAGMFGIGGGVIAVPVLIALFGMGDLAAKGTSLAAMIPAAISGTIPNLRAGLVDVRQGLIVGIAAVLASQGGVALAFLVPPALSGILFGSLLVLVAGQLAIRAVRAGRRERRERDGDDRPTP</sequence>
<feature type="transmembrane region" description="Helical" evidence="6">
    <location>
        <begin position="202"/>
        <end position="222"/>
    </location>
</feature>
<accession>A0A9E5JSH7</accession>
<keyword evidence="8" id="KW-1185">Reference proteome</keyword>
<protein>
    <recommendedName>
        <fullName evidence="6">Probable membrane transporter protein</fullName>
    </recommendedName>
</protein>
<evidence type="ECO:0000256" key="2">
    <source>
        <dbReference type="ARBA" id="ARBA00009142"/>
    </source>
</evidence>
<comment type="similarity">
    <text evidence="2 6">Belongs to the 4-toluene sulfonate uptake permease (TSUP) (TC 2.A.102) family.</text>
</comment>
<evidence type="ECO:0000313" key="8">
    <source>
        <dbReference type="Proteomes" id="UP000818266"/>
    </source>
</evidence>
<dbReference type="InterPro" id="IPR002781">
    <property type="entry name" value="TM_pro_TauE-like"/>
</dbReference>
<proteinExistence type="inferred from homology"/>
<evidence type="ECO:0000256" key="3">
    <source>
        <dbReference type="ARBA" id="ARBA00022692"/>
    </source>
</evidence>
<dbReference type="InterPro" id="IPR051598">
    <property type="entry name" value="TSUP/Inactive_protease-like"/>
</dbReference>
<dbReference type="PANTHER" id="PTHR43701:SF2">
    <property type="entry name" value="MEMBRANE TRANSPORTER PROTEIN YJNA-RELATED"/>
    <property type="match status" value="1"/>
</dbReference>